<accession>A0A2A4B201</accession>
<evidence type="ECO:0000313" key="10">
    <source>
        <dbReference type="EMBL" id="PCD02100.1"/>
    </source>
</evidence>
<organism evidence="10 11">
    <name type="scientific">Sphingomonas spermidinifaciens</name>
    <dbReference type="NCBI Taxonomy" id="1141889"/>
    <lineage>
        <taxon>Bacteria</taxon>
        <taxon>Pseudomonadati</taxon>
        <taxon>Pseudomonadota</taxon>
        <taxon>Alphaproteobacteria</taxon>
        <taxon>Sphingomonadales</taxon>
        <taxon>Sphingomonadaceae</taxon>
        <taxon>Sphingomonas</taxon>
    </lineage>
</organism>
<evidence type="ECO:0000256" key="5">
    <source>
        <dbReference type="ARBA" id="ARBA00023110"/>
    </source>
</evidence>
<evidence type="ECO:0000256" key="2">
    <source>
        <dbReference type="ARBA" id="ARBA00007656"/>
    </source>
</evidence>
<dbReference type="EMBL" id="NWMW01000002">
    <property type="protein sequence ID" value="PCD02100.1"/>
    <property type="molecule type" value="Genomic_DNA"/>
</dbReference>
<keyword evidence="11" id="KW-1185">Reference proteome</keyword>
<dbReference type="GO" id="GO:0003755">
    <property type="term" value="F:peptidyl-prolyl cis-trans isomerase activity"/>
    <property type="evidence" value="ECO:0007669"/>
    <property type="project" value="UniProtKB-KW"/>
</dbReference>
<keyword evidence="5 8" id="KW-0697">Rotamase</keyword>
<name>A0A2A4B201_9SPHN</name>
<dbReference type="InterPro" id="IPR050245">
    <property type="entry name" value="PrsA_foldase"/>
</dbReference>
<protein>
    <recommendedName>
        <fullName evidence="4">Parvulin-like PPIase</fullName>
        <ecNumber evidence="3">5.2.1.8</ecNumber>
    </recommendedName>
    <alternativeName>
        <fullName evidence="6">Peptidyl-prolyl cis-trans isomerase plp</fullName>
    </alternativeName>
    <alternativeName>
        <fullName evidence="7">Rotamase plp</fullName>
    </alternativeName>
</protein>
<dbReference type="PANTHER" id="PTHR47245:SF2">
    <property type="entry name" value="PEPTIDYL-PROLYL CIS-TRANS ISOMERASE HP_0175-RELATED"/>
    <property type="match status" value="1"/>
</dbReference>
<proteinExistence type="inferred from homology"/>
<dbReference type="Pfam" id="PF13145">
    <property type="entry name" value="Rotamase_2"/>
    <property type="match status" value="1"/>
</dbReference>
<comment type="catalytic activity">
    <reaction evidence="1">
        <text>[protein]-peptidylproline (omega=180) = [protein]-peptidylproline (omega=0)</text>
        <dbReference type="Rhea" id="RHEA:16237"/>
        <dbReference type="Rhea" id="RHEA-COMP:10747"/>
        <dbReference type="Rhea" id="RHEA-COMP:10748"/>
        <dbReference type="ChEBI" id="CHEBI:83833"/>
        <dbReference type="ChEBI" id="CHEBI:83834"/>
        <dbReference type="EC" id="5.2.1.8"/>
    </reaction>
</comment>
<evidence type="ECO:0000256" key="1">
    <source>
        <dbReference type="ARBA" id="ARBA00000971"/>
    </source>
</evidence>
<evidence type="ECO:0000256" key="8">
    <source>
        <dbReference type="PROSITE-ProRule" id="PRU00278"/>
    </source>
</evidence>
<comment type="similarity">
    <text evidence="2">Belongs to the PpiC/parvulin rotamase family.</text>
</comment>
<evidence type="ECO:0000256" key="3">
    <source>
        <dbReference type="ARBA" id="ARBA00013194"/>
    </source>
</evidence>
<dbReference type="InterPro" id="IPR046357">
    <property type="entry name" value="PPIase_dom_sf"/>
</dbReference>
<dbReference type="EC" id="5.2.1.8" evidence="3"/>
<feature type="domain" description="PpiC" evidence="9">
    <location>
        <begin position="173"/>
        <end position="221"/>
    </location>
</feature>
<dbReference type="PROSITE" id="PS50198">
    <property type="entry name" value="PPIC_PPIASE_2"/>
    <property type="match status" value="1"/>
</dbReference>
<sequence length="266" mass="29689">MRRWPASLTRMTPRDPFAVFLIVAAAIFALYWATSGHRETIEVSASVQKSLSDDYAMMTGKAPDPAARARLIHDYVANELLFREAVARGMHMTDKATKQRLIDRVRFMIAGAPPEPSEDVLIGYYAAHPELYRAEPRLSVEHVFFEKPPADAPAILARLRAGEKVRGDDFWMGHDLADYGVSMLRGMFGPTFLAAIERAPAGEWVGPLRSTRGWHFARVKGRGAARTLPYPEARDQVRQDYIAQATGTAVEKEVDRLKAGVDVHVE</sequence>
<evidence type="ECO:0000259" key="9">
    <source>
        <dbReference type="PROSITE" id="PS50198"/>
    </source>
</evidence>
<evidence type="ECO:0000256" key="4">
    <source>
        <dbReference type="ARBA" id="ARBA00018370"/>
    </source>
</evidence>
<dbReference type="PANTHER" id="PTHR47245">
    <property type="entry name" value="PEPTIDYLPROLYL ISOMERASE"/>
    <property type="match status" value="1"/>
</dbReference>
<dbReference type="AlphaFoldDB" id="A0A2A4B201"/>
<dbReference type="Gene3D" id="3.10.50.40">
    <property type="match status" value="1"/>
</dbReference>
<keyword evidence="8" id="KW-0413">Isomerase</keyword>
<evidence type="ECO:0000256" key="6">
    <source>
        <dbReference type="ARBA" id="ARBA00030642"/>
    </source>
</evidence>
<evidence type="ECO:0000256" key="7">
    <source>
        <dbReference type="ARBA" id="ARBA00031484"/>
    </source>
</evidence>
<gene>
    <name evidence="10" type="ORF">COC42_11510</name>
</gene>
<comment type="caution">
    <text evidence="10">The sequence shown here is derived from an EMBL/GenBank/DDBJ whole genome shotgun (WGS) entry which is preliminary data.</text>
</comment>
<dbReference type="Proteomes" id="UP000218366">
    <property type="component" value="Unassembled WGS sequence"/>
</dbReference>
<dbReference type="OrthoDB" id="196786at2"/>
<reference evidence="10 11" key="1">
    <citation type="submission" date="2017-09" db="EMBL/GenBank/DDBJ databases">
        <title>Sphingomonas spermidinifaciens 9NM-10, whole genome shotgun sequence.</title>
        <authorList>
            <person name="Feng G."/>
            <person name="Zhu H."/>
        </authorList>
    </citation>
    <scope>NUCLEOTIDE SEQUENCE [LARGE SCALE GENOMIC DNA]</scope>
    <source>
        <strain evidence="10 11">9NM-10</strain>
    </source>
</reference>
<dbReference type="InterPro" id="IPR000297">
    <property type="entry name" value="PPIase_PpiC"/>
</dbReference>
<evidence type="ECO:0000313" key="11">
    <source>
        <dbReference type="Proteomes" id="UP000218366"/>
    </source>
</evidence>